<dbReference type="InterPro" id="IPR025700">
    <property type="entry name" value="Lys/Orn_oxygenase"/>
</dbReference>
<name>A0A561UCA9_9ACTN</name>
<evidence type="ECO:0000256" key="2">
    <source>
        <dbReference type="ARBA" id="ARBA00004924"/>
    </source>
</evidence>
<sequence length="435" mass="47441">MALNRQEVELLAIGAGPANLALAVALEELAPADVAGKTLLVEQHDNVVWQRGMLLPWTQSQVSFLKDLVTLRNPRSKFSFINYLHSVGQLDDFINLGTFTPYRQEISGYLQWVADSLSEVRVSYGRRCEGITPRRGADGKVTGWLAAFSDGTEVLARDLVVGAGRDPRIPAEFAGLPAERVIHSAEYSARIAGLDPAGKHRITVIGGAQSAAELLWAAHQGFPAAETTMVMRSIGLKNYESSKFTNEIYYTSFIDDFHAAPADAREQLLREMHLSNYAGLAPAMLETLYRQRYLERLAGAERLKIVTMTEITAARMAGEEIVLTLRDRKTGATSESRCDLLLLGTGFDGRMPQLVRRLAADLGLDEITVDRNYRLTMPHGADGASCYLQGVNEATHGISDSLLSVLAGRSGEIVADLLLHRGQDAAHAPLLADVA</sequence>
<dbReference type="Gene3D" id="3.50.50.60">
    <property type="entry name" value="FAD/NAD(P)-binding domain"/>
    <property type="match status" value="1"/>
</dbReference>
<evidence type="ECO:0000256" key="5">
    <source>
        <dbReference type="ARBA" id="ARBA00016406"/>
    </source>
</evidence>
<comment type="similarity">
    <text evidence="3">Belongs to the lysine N(6)-hydroxylase/L-ornithine N(5)-oxygenase family.</text>
</comment>
<dbReference type="GO" id="GO:0047091">
    <property type="term" value="F:L-lysine 6-monooxygenase (NADPH) activity"/>
    <property type="evidence" value="ECO:0007669"/>
    <property type="project" value="UniProtKB-EC"/>
</dbReference>
<reference evidence="16 17" key="1">
    <citation type="submission" date="2019-06" db="EMBL/GenBank/DDBJ databases">
        <title>Sequencing the genomes of 1000 actinobacteria strains.</title>
        <authorList>
            <person name="Klenk H.-P."/>
        </authorList>
    </citation>
    <scope>NUCLEOTIDE SEQUENCE [LARGE SCALE GENOMIC DNA]</scope>
    <source>
        <strain evidence="16 17">DSM 44826</strain>
    </source>
</reference>
<evidence type="ECO:0000256" key="15">
    <source>
        <dbReference type="ARBA" id="ARBA00048407"/>
    </source>
</evidence>
<evidence type="ECO:0000256" key="14">
    <source>
        <dbReference type="ARBA" id="ARBA00032738"/>
    </source>
</evidence>
<dbReference type="EC" id="1.14.13.59" evidence="4"/>
<accession>A0A561UCA9</accession>
<comment type="cofactor">
    <cofactor evidence="1">
        <name>FAD</name>
        <dbReference type="ChEBI" id="CHEBI:57692"/>
    </cofactor>
</comment>
<evidence type="ECO:0000256" key="3">
    <source>
        <dbReference type="ARBA" id="ARBA00007588"/>
    </source>
</evidence>
<dbReference type="RefSeq" id="WP_425461358.1">
    <property type="nucleotide sequence ID" value="NZ_BAAAMZ010000034.1"/>
</dbReference>
<evidence type="ECO:0000313" key="17">
    <source>
        <dbReference type="Proteomes" id="UP000317940"/>
    </source>
</evidence>
<comment type="caution">
    <text evidence="16">The sequence shown here is derived from an EMBL/GenBank/DDBJ whole genome shotgun (WGS) entry which is preliminary data.</text>
</comment>
<evidence type="ECO:0000256" key="13">
    <source>
        <dbReference type="ARBA" id="ARBA00032493"/>
    </source>
</evidence>
<keyword evidence="8" id="KW-0521">NADP</keyword>
<protein>
    <recommendedName>
        <fullName evidence="5">L-lysine N6-monooxygenase MbtG</fullName>
        <ecNumber evidence="4">1.14.13.59</ecNumber>
    </recommendedName>
    <alternativeName>
        <fullName evidence="14">Lysine 6-N-hydroxylase</fullName>
    </alternativeName>
    <alternativeName>
        <fullName evidence="13">Lysine N6-hydroxylase</fullName>
    </alternativeName>
    <alternativeName>
        <fullName evidence="11">Lysine-N-oxygenase</fullName>
    </alternativeName>
    <alternativeName>
        <fullName evidence="12">Mycobactin synthase protein G</fullName>
    </alternativeName>
</protein>
<evidence type="ECO:0000256" key="8">
    <source>
        <dbReference type="ARBA" id="ARBA00022857"/>
    </source>
</evidence>
<evidence type="ECO:0000256" key="12">
    <source>
        <dbReference type="ARBA" id="ARBA00031158"/>
    </source>
</evidence>
<keyword evidence="7" id="KW-0274">FAD</keyword>
<gene>
    <name evidence="16" type="ORF">FHX73_11767</name>
</gene>
<evidence type="ECO:0000256" key="6">
    <source>
        <dbReference type="ARBA" id="ARBA00022630"/>
    </source>
</evidence>
<comment type="pathway">
    <text evidence="2">Siderophore biosynthesis.</text>
</comment>
<keyword evidence="6" id="KW-0285">Flavoprotein</keyword>
<dbReference type="EMBL" id="VIWT01000001">
    <property type="protein sequence ID" value="TWF96993.1"/>
    <property type="molecule type" value="Genomic_DNA"/>
</dbReference>
<keyword evidence="10" id="KW-0503">Monooxygenase</keyword>
<evidence type="ECO:0000256" key="10">
    <source>
        <dbReference type="ARBA" id="ARBA00023033"/>
    </source>
</evidence>
<dbReference type="GO" id="GO:0006879">
    <property type="term" value="P:intracellular iron ion homeostasis"/>
    <property type="evidence" value="ECO:0007669"/>
    <property type="project" value="TreeGrafter"/>
</dbReference>
<evidence type="ECO:0000256" key="9">
    <source>
        <dbReference type="ARBA" id="ARBA00023002"/>
    </source>
</evidence>
<dbReference type="InterPro" id="IPR036188">
    <property type="entry name" value="FAD/NAD-bd_sf"/>
</dbReference>
<organism evidence="16 17">
    <name type="scientific">Kitasatospora viridis</name>
    <dbReference type="NCBI Taxonomy" id="281105"/>
    <lineage>
        <taxon>Bacteria</taxon>
        <taxon>Bacillati</taxon>
        <taxon>Actinomycetota</taxon>
        <taxon>Actinomycetes</taxon>
        <taxon>Kitasatosporales</taxon>
        <taxon>Streptomycetaceae</taxon>
        <taxon>Kitasatospora</taxon>
    </lineage>
</organism>
<dbReference type="SUPFAM" id="SSF51905">
    <property type="entry name" value="FAD/NAD(P)-binding domain"/>
    <property type="match status" value="2"/>
</dbReference>
<keyword evidence="17" id="KW-1185">Reference proteome</keyword>
<dbReference type="PANTHER" id="PTHR42802:SF1">
    <property type="entry name" value="L-ORNITHINE N(5)-MONOOXYGENASE"/>
    <property type="match status" value="1"/>
</dbReference>
<evidence type="ECO:0000256" key="11">
    <source>
        <dbReference type="ARBA" id="ARBA00029939"/>
    </source>
</evidence>
<evidence type="ECO:0000256" key="4">
    <source>
        <dbReference type="ARBA" id="ARBA00013076"/>
    </source>
</evidence>
<evidence type="ECO:0000256" key="1">
    <source>
        <dbReference type="ARBA" id="ARBA00001974"/>
    </source>
</evidence>
<proteinExistence type="inferred from homology"/>
<dbReference type="Proteomes" id="UP000317940">
    <property type="component" value="Unassembled WGS sequence"/>
</dbReference>
<keyword evidence="9" id="KW-0560">Oxidoreductase</keyword>
<dbReference type="AlphaFoldDB" id="A0A561UCA9"/>
<dbReference type="Pfam" id="PF13434">
    <property type="entry name" value="Lys_Orn_oxgnase"/>
    <property type="match status" value="1"/>
</dbReference>
<dbReference type="PANTHER" id="PTHR42802">
    <property type="entry name" value="MONOOXYGENASE"/>
    <property type="match status" value="1"/>
</dbReference>
<evidence type="ECO:0000313" key="16">
    <source>
        <dbReference type="EMBL" id="TWF96993.1"/>
    </source>
</evidence>
<comment type="catalytic activity">
    <reaction evidence="15">
        <text>L-lysine + NADPH + O2 = N(6)-hydroxy-L-lysine + NADP(+) + H2O</text>
        <dbReference type="Rhea" id="RHEA:23228"/>
        <dbReference type="ChEBI" id="CHEBI:15377"/>
        <dbReference type="ChEBI" id="CHEBI:15379"/>
        <dbReference type="ChEBI" id="CHEBI:32551"/>
        <dbReference type="ChEBI" id="CHEBI:57783"/>
        <dbReference type="ChEBI" id="CHEBI:57820"/>
        <dbReference type="ChEBI" id="CHEBI:58349"/>
        <dbReference type="EC" id="1.14.13.59"/>
    </reaction>
</comment>
<evidence type="ECO:0000256" key="7">
    <source>
        <dbReference type="ARBA" id="ARBA00022827"/>
    </source>
</evidence>